<gene>
    <name evidence="2" type="ORF">E6C55_19730</name>
</gene>
<evidence type="ECO:0008006" key="4">
    <source>
        <dbReference type="Google" id="ProtNLM"/>
    </source>
</evidence>
<proteinExistence type="predicted"/>
<keyword evidence="3" id="KW-1185">Reference proteome</keyword>
<dbReference type="Proteomes" id="UP000310636">
    <property type="component" value="Unassembled WGS sequence"/>
</dbReference>
<dbReference type="EMBL" id="SSOB01000026">
    <property type="protein sequence ID" value="THF76258.1"/>
    <property type="molecule type" value="Genomic_DNA"/>
</dbReference>
<name>A0A4S4BN38_9BACL</name>
<feature type="region of interest" description="Disordered" evidence="1">
    <location>
        <begin position="53"/>
        <end position="78"/>
    </location>
</feature>
<dbReference type="RefSeq" id="WP_136371535.1">
    <property type="nucleotide sequence ID" value="NZ_SSOB01000026.1"/>
</dbReference>
<dbReference type="OrthoDB" id="9811471at2"/>
<sequence length="78" mass="8392">MDAPFALTNIDLDEASILELQAAMERGELTSLALVRACLSRIAAYDQDGLRMPARTRPLGPAIRPLPFPPGTGRTGSR</sequence>
<organism evidence="2 3">
    <name type="scientific">Cohnella fermenti</name>
    <dbReference type="NCBI Taxonomy" id="2565925"/>
    <lineage>
        <taxon>Bacteria</taxon>
        <taxon>Bacillati</taxon>
        <taxon>Bacillota</taxon>
        <taxon>Bacilli</taxon>
        <taxon>Bacillales</taxon>
        <taxon>Paenibacillaceae</taxon>
        <taxon>Cohnella</taxon>
    </lineage>
</organism>
<evidence type="ECO:0000313" key="2">
    <source>
        <dbReference type="EMBL" id="THF76258.1"/>
    </source>
</evidence>
<evidence type="ECO:0000256" key="1">
    <source>
        <dbReference type="SAM" id="MobiDB-lite"/>
    </source>
</evidence>
<reference evidence="2 3" key="1">
    <citation type="submission" date="2019-04" db="EMBL/GenBank/DDBJ databases">
        <title>Cohnella sp. nov. isolated from preserved vegetables.</title>
        <authorList>
            <person name="Lin S.-Y."/>
            <person name="Hung M.-H."/>
            <person name="Young C.-C."/>
        </authorList>
    </citation>
    <scope>NUCLEOTIDE SEQUENCE [LARGE SCALE GENOMIC DNA]</scope>
    <source>
        <strain evidence="2 3">CC-MHH1044</strain>
    </source>
</reference>
<dbReference type="InterPro" id="IPR036928">
    <property type="entry name" value="AS_sf"/>
</dbReference>
<dbReference type="AlphaFoldDB" id="A0A4S4BN38"/>
<accession>A0A4S4BN38</accession>
<comment type="caution">
    <text evidence="2">The sequence shown here is derived from an EMBL/GenBank/DDBJ whole genome shotgun (WGS) entry which is preliminary data.</text>
</comment>
<protein>
    <recommendedName>
        <fullName evidence="4">Amidase</fullName>
    </recommendedName>
</protein>
<evidence type="ECO:0000313" key="3">
    <source>
        <dbReference type="Proteomes" id="UP000310636"/>
    </source>
</evidence>
<dbReference type="Gene3D" id="3.90.1300.10">
    <property type="entry name" value="Amidase signature (AS) domain"/>
    <property type="match status" value="1"/>
</dbReference>
<dbReference type="SUPFAM" id="SSF75304">
    <property type="entry name" value="Amidase signature (AS) enzymes"/>
    <property type="match status" value="1"/>
</dbReference>